<accession>A0A3M2LHT4</accession>
<dbReference type="AlphaFoldDB" id="A0A3M2LHT4"/>
<dbReference type="OrthoDB" id="4225995at2"/>
<dbReference type="InterPro" id="IPR037401">
    <property type="entry name" value="SnoaL-like"/>
</dbReference>
<dbReference type="EMBL" id="RFFH01000002">
    <property type="protein sequence ID" value="RMI34318.1"/>
    <property type="molecule type" value="Genomic_DNA"/>
</dbReference>
<comment type="caution">
    <text evidence="2">The sequence shown here is derived from an EMBL/GenBank/DDBJ whole genome shotgun (WGS) entry which is preliminary data.</text>
</comment>
<name>A0A3M2LHT4_9NOCA</name>
<dbReference type="Proteomes" id="UP000279275">
    <property type="component" value="Unassembled WGS sequence"/>
</dbReference>
<dbReference type="Gene3D" id="3.10.450.50">
    <property type="match status" value="1"/>
</dbReference>
<keyword evidence="3" id="KW-1185">Reference proteome</keyword>
<dbReference type="RefSeq" id="WP_122187242.1">
    <property type="nucleotide sequence ID" value="NZ_RFFH01000002.1"/>
</dbReference>
<dbReference type="InterPro" id="IPR032710">
    <property type="entry name" value="NTF2-like_dom_sf"/>
</dbReference>
<evidence type="ECO:0000313" key="2">
    <source>
        <dbReference type="EMBL" id="RMI34318.1"/>
    </source>
</evidence>
<gene>
    <name evidence="2" type="ORF">EBN03_07975</name>
</gene>
<evidence type="ECO:0000259" key="1">
    <source>
        <dbReference type="Pfam" id="PF12680"/>
    </source>
</evidence>
<protein>
    <submittedName>
        <fullName evidence="2">Nuclear transport factor 2 family protein</fullName>
    </submittedName>
</protein>
<feature type="domain" description="SnoaL-like" evidence="1">
    <location>
        <begin position="11"/>
        <end position="106"/>
    </location>
</feature>
<dbReference type="SUPFAM" id="SSF54427">
    <property type="entry name" value="NTF2-like"/>
    <property type="match status" value="1"/>
</dbReference>
<dbReference type="Pfam" id="PF12680">
    <property type="entry name" value="SnoaL_2"/>
    <property type="match status" value="1"/>
</dbReference>
<sequence>MTSPETTADTVRAYHEARCRADIATAAAQLAEDFSFRSPLIESTDRTGHLAGIEQLVAITRHVELLEEFFAGDSAVLIYDLHTATPVGIQRTAKHFRLRDGRITEIALIFDATGWHEIMRSAGVLS</sequence>
<reference evidence="2 3" key="1">
    <citation type="submission" date="2018-10" db="EMBL/GenBank/DDBJ databases">
        <title>Isolation from cow dung.</title>
        <authorList>
            <person name="Ling L."/>
        </authorList>
    </citation>
    <scope>NUCLEOTIDE SEQUENCE [LARGE SCALE GENOMIC DNA]</scope>
    <source>
        <strain evidence="2 3">NEAU-LL90</strain>
    </source>
</reference>
<evidence type="ECO:0000313" key="3">
    <source>
        <dbReference type="Proteomes" id="UP000279275"/>
    </source>
</evidence>
<organism evidence="2 3">
    <name type="scientific">Nocardia stercoris</name>
    <dbReference type="NCBI Taxonomy" id="2483361"/>
    <lineage>
        <taxon>Bacteria</taxon>
        <taxon>Bacillati</taxon>
        <taxon>Actinomycetota</taxon>
        <taxon>Actinomycetes</taxon>
        <taxon>Mycobacteriales</taxon>
        <taxon>Nocardiaceae</taxon>
        <taxon>Nocardia</taxon>
    </lineage>
</organism>
<proteinExistence type="predicted"/>